<comment type="catalytic activity">
    <reaction evidence="9">
        <text>tRNA(Pro) + L-proline + ATP = L-prolyl-tRNA(Pro) + AMP + diphosphate</text>
        <dbReference type="Rhea" id="RHEA:14305"/>
        <dbReference type="Rhea" id="RHEA-COMP:9700"/>
        <dbReference type="Rhea" id="RHEA-COMP:9702"/>
        <dbReference type="ChEBI" id="CHEBI:30616"/>
        <dbReference type="ChEBI" id="CHEBI:33019"/>
        <dbReference type="ChEBI" id="CHEBI:60039"/>
        <dbReference type="ChEBI" id="CHEBI:78442"/>
        <dbReference type="ChEBI" id="CHEBI:78532"/>
        <dbReference type="ChEBI" id="CHEBI:456215"/>
        <dbReference type="EC" id="6.1.1.15"/>
    </reaction>
</comment>
<evidence type="ECO:0000256" key="4">
    <source>
        <dbReference type="ARBA" id="ARBA00022741"/>
    </source>
</evidence>
<sequence length="682" mass="75070">MLARWQVRSAARPAGRPTASATCICQVSRWLREERRYATLDHRNRWSNVWTPAPKVKLSDAKRDEESHAKLVRAGFFRQAHSGVFHMLPLGLRVQDKIEAVVDKHMKSIGCSRVSLSTISSEKLWARSGRLQSVKGELFQLSDRKNTKYLLSPTHEEEITELVSQNIRSYRDLPLRLYQITRKYRDEMRPRHGILRSREFIMKDLYSFDASVEDAMATYEQVRGAYAAIFAELKVPVLAARASSGDMGGDLSHEYHLPASLGEDFVAHCGSCNSTANLEVLAAPVPDEDSDAARKFSSASIKSVEAWRGITKDRQTLVNVWYPSEVLGLDESGHATAMTDEDIDIYAIKAIVPDLDASIEDIPSAWFRTLTKAQAPVDTAETGETTEEPVQPKILNLVDWRLRDVLRKDPSMVDLLSWPYHRAVPSASVIQDAFDISDPVVKPLSSGATGFNFMKVRTGDDCTTCGAEGSLVVDRAIELGHTFYLGTRYTSKDALDVEVSANTALTGPGGKNKLTPLMGCYGLGISRILGAVADHLADAQGLNWPRAIAPYEVVVLADVPKDGRAKDASSGTPSMKAVAERIYDELAGTVANAGEVLLDDRENMALSYKLKDIDVVGYPVVVVAGKGWKKSMEGSVSSEGYVADGPLPQHGVVEVQCRQLGVKQDVEVCELREFVSSLLEKL</sequence>
<name>S3CRG4_OPHP1</name>
<keyword evidence="7 11" id="KW-0030">Aminoacyl-tRNA synthetase</keyword>
<evidence type="ECO:0000256" key="3">
    <source>
        <dbReference type="ARBA" id="ARBA00022598"/>
    </source>
</evidence>
<dbReference type="PRINTS" id="PR01046">
    <property type="entry name" value="TRNASYNTHPRO"/>
</dbReference>
<evidence type="ECO:0000259" key="10">
    <source>
        <dbReference type="PROSITE" id="PS50862"/>
    </source>
</evidence>
<evidence type="ECO:0000256" key="7">
    <source>
        <dbReference type="ARBA" id="ARBA00023146"/>
    </source>
</evidence>
<feature type="domain" description="Aminoacyl-transfer RNA synthetases class-II family profile" evidence="10">
    <location>
        <begin position="91"/>
        <end position="550"/>
    </location>
</feature>
<dbReference type="InterPro" id="IPR002314">
    <property type="entry name" value="aa-tRNA-synt_IIb"/>
</dbReference>
<comment type="similarity">
    <text evidence="1">Belongs to the class-II aminoacyl-tRNA synthetase family.</text>
</comment>
<evidence type="ECO:0000256" key="5">
    <source>
        <dbReference type="ARBA" id="ARBA00022840"/>
    </source>
</evidence>
<dbReference type="eggNOG" id="KOG2324">
    <property type="taxonomic scope" value="Eukaryota"/>
</dbReference>
<evidence type="ECO:0000313" key="12">
    <source>
        <dbReference type="Proteomes" id="UP000016923"/>
    </source>
</evidence>
<dbReference type="Proteomes" id="UP000016923">
    <property type="component" value="Unassembled WGS sequence"/>
</dbReference>
<gene>
    <name evidence="11" type="ORF">F503_01958</name>
</gene>
<evidence type="ECO:0000256" key="9">
    <source>
        <dbReference type="ARBA" id="ARBA00047671"/>
    </source>
</evidence>
<evidence type="ECO:0000256" key="2">
    <source>
        <dbReference type="ARBA" id="ARBA00012831"/>
    </source>
</evidence>
<proteinExistence type="inferred from homology"/>
<dbReference type="Pfam" id="PF00587">
    <property type="entry name" value="tRNA-synt_2b"/>
    <property type="match status" value="1"/>
</dbReference>
<dbReference type="GO" id="GO:0005739">
    <property type="term" value="C:mitochondrion"/>
    <property type="evidence" value="ECO:0007669"/>
    <property type="project" value="TreeGrafter"/>
</dbReference>
<dbReference type="PANTHER" id="PTHR42753">
    <property type="entry name" value="MITOCHONDRIAL RIBOSOME PROTEIN L39/PROLYL-TRNA LIGASE FAMILY MEMBER"/>
    <property type="match status" value="1"/>
</dbReference>
<dbReference type="InterPro" id="IPR050062">
    <property type="entry name" value="Pro-tRNA_synthetase"/>
</dbReference>
<protein>
    <recommendedName>
        <fullName evidence="2">proline--tRNA ligase</fullName>
        <ecNumber evidence="2">6.1.1.15</ecNumber>
    </recommendedName>
    <alternativeName>
        <fullName evidence="8">Prolyl-tRNA synthetase</fullName>
    </alternativeName>
</protein>
<accession>S3CRG4</accession>
<keyword evidence="12" id="KW-1185">Reference proteome</keyword>
<evidence type="ECO:0000313" key="11">
    <source>
        <dbReference type="EMBL" id="EPE03220.1"/>
    </source>
</evidence>
<dbReference type="InterPro" id="IPR045864">
    <property type="entry name" value="aa-tRNA-synth_II/BPL/LPL"/>
</dbReference>
<dbReference type="AlphaFoldDB" id="S3CRG4"/>
<evidence type="ECO:0000256" key="6">
    <source>
        <dbReference type="ARBA" id="ARBA00022917"/>
    </source>
</evidence>
<dbReference type="InterPro" id="IPR002316">
    <property type="entry name" value="Pro-tRNA-ligase_IIa"/>
</dbReference>
<dbReference type="HOGENOM" id="CLU_016739_2_2_1"/>
<dbReference type="Gene3D" id="3.30.930.10">
    <property type="entry name" value="Bira Bifunctional Protein, Domain 2"/>
    <property type="match status" value="2"/>
</dbReference>
<dbReference type="InterPro" id="IPR006195">
    <property type="entry name" value="aa-tRNA-synth_II"/>
</dbReference>
<evidence type="ECO:0000256" key="1">
    <source>
        <dbReference type="ARBA" id="ARBA00008226"/>
    </source>
</evidence>
<organism evidence="11 12">
    <name type="scientific">Ophiostoma piceae (strain UAMH 11346)</name>
    <name type="common">Sap stain fungus</name>
    <dbReference type="NCBI Taxonomy" id="1262450"/>
    <lineage>
        <taxon>Eukaryota</taxon>
        <taxon>Fungi</taxon>
        <taxon>Dikarya</taxon>
        <taxon>Ascomycota</taxon>
        <taxon>Pezizomycotina</taxon>
        <taxon>Sordariomycetes</taxon>
        <taxon>Sordariomycetidae</taxon>
        <taxon>Ophiostomatales</taxon>
        <taxon>Ophiostomataceae</taxon>
        <taxon>Ophiostoma</taxon>
    </lineage>
</organism>
<dbReference type="Gene3D" id="3.40.50.800">
    <property type="entry name" value="Anticodon-binding domain"/>
    <property type="match status" value="1"/>
</dbReference>
<reference evidence="11 12" key="1">
    <citation type="journal article" date="2013" name="BMC Genomics">
        <title>The genome and transcriptome of the pine saprophyte Ophiostoma piceae, and a comparison with the bark beetle-associated pine pathogen Grosmannia clavigera.</title>
        <authorList>
            <person name="Haridas S."/>
            <person name="Wang Y."/>
            <person name="Lim L."/>
            <person name="Massoumi Alamouti S."/>
            <person name="Jackman S."/>
            <person name="Docking R."/>
            <person name="Robertson G."/>
            <person name="Birol I."/>
            <person name="Bohlmann J."/>
            <person name="Breuil C."/>
        </authorList>
    </citation>
    <scope>NUCLEOTIDE SEQUENCE [LARGE SCALE GENOMIC DNA]</scope>
    <source>
        <strain evidence="11 12">UAMH 11346</strain>
    </source>
</reference>
<dbReference type="EC" id="6.1.1.15" evidence="2"/>
<keyword evidence="5" id="KW-0067">ATP-binding</keyword>
<keyword evidence="3" id="KW-0436">Ligase</keyword>
<dbReference type="PROSITE" id="PS50862">
    <property type="entry name" value="AA_TRNA_LIGASE_II"/>
    <property type="match status" value="1"/>
</dbReference>
<dbReference type="SUPFAM" id="SSF55681">
    <property type="entry name" value="Class II aaRS and biotin synthetases"/>
    <property type="match status" value="1"/>
</dbReference>
<dbReference type="PANTHER" id="PTHR42753:SF2">
    <property type="entry name" value="PROLINE--TRNA LIGASE"/>
    <property type="match status" value="1"/>
</dbReference>
<dbReference type="GO" id="GO:0006433">
    <property type="term" value="P:prolyl-tRNA aminoacylation"/>
    <property type="evidence" value="ECO:0007669"/>
    <property type="project" value="InterPro"/>
</dbReference>
<dbReference type="SUPFAM" id="SSF52954">
    <property type="entry name" value="Class II aaRS ABD-related"/>
    <property type="match status" value="1"/>
</dbReference>
<dbReference type="EMBL" id="KE148169">
    <property type="protein sequence ID" value="EPE03220.1"/>
    <property type="molecule type" value="Genomic_DNA"/>
</dbReference>
<keyword evidence="4" id="KW-0547">Nucleotide-binding</keyword>
<evidence type="ECO:0000256" key="8">
    <source>
        <dbReference type="ARBA" id="ARBA00029731"/>
    </source>
</evidence>
<dbReference type="OMA" id="FQMGCYG"/>
<dbReference type="InterPro" id="IPR036621">
    <property type="entry name" value="Anticodon-bd_dom_sf"/>
</dbReference>
<dbReference type="GO" id="GO:0004827">
    <property type="term" value="F:proline-tRNA ligase activity"/>
    <property type="evidence" value="ECO:0007669"/>
    <property type="project" value="UniProtKB-EC"/>
</dbReference>
<dbReference type="VEuPathDB" id="FungiDB:F503_01958"/>
<keyword evidence="6" id="KW-0648">Protein biosynthesis</keyword>
<dbReference type="STRING" id="1262450.S3CRG4"/>
<dbReference type="GO" id="GO:0005524">
    <property type="term" value="F:ATP binding"/>
    <property type="evidence" value="ECO:0007669"/>
    <property type="project" value="UniProtKB-KW"/>
</dbReference>
<dbReference type="OrthoDB" id="10267474at2759"/>